<evidence type="ECO:0000256" key="17">
    <source>
        <dbReference type="ARBA" id="ARBA00023242"/>
    </source>
</evidence>
<keyword evidence="4" id="KW-0158">Chromosome</keyword>
<dbReference type="PANTHER" id="PTHR21315">
    <property type="entry name" value="APRATAXIN AND PNK-LIKE FACTOR-RELATED"/>
    <property type="match status" value="1"/>
</dbReference>
<feature type="compositionally biased region" description="Basic residues" evidence="23">
    <location>
        <begin position="517"/>
        <end position="526"/>
    </location>
</feature>
<dbReference type="FunFam" id="2.60.200.20:FF:000026">
    <property type="entry name" value="Aprataxin and PNKP like factor"/>
    <property type="match status" value="1"/>
</dbReference>
<evidence type="ECO:0000256" key="4">
    <source>
        <dbReference type="ARBA" id="ARBA00022454"/>
    </source>
</evidence>
<comment type="subcellular location">
    <subcellularLocation>
        <location evidence="2">Chromosome</location>
    </subcellularLocation>
    <subcellularLocation>
        <location evidence="3">Cytoplasm</location>
        <location evidence="3">Cytosol</location>
    </subcellularLocation>
    <subcellularLocation>
        <location evidence="1">Nucleus</location>
    </subcellularLocation>
</comment>
<keyword evidence="27" id="KW-1185">Reference proteome</keyword>
<feature type="domain" description="PNK FHA" evidence="25">
    <location>
        <begin position="60"/>
        <end position="108"/>
    </location>
</feature>
<keyword evidence="11" id="KW-0013">ADP-ribosylation</keyword>
<keyword evidence="5" id="KW-0963">Cytoplasm</keyword>
<feature type="coiled-coil region" evidence="22">
    <location>
        <begin position="255"/>
        <end position="282"/>
    </location>
</feature>
<dbReference type="AlphaFoldDB" id="A0A8B9DU62"/>
<dbReference type="Pfam" id="PF10283">
    <property type="entry name" value="zf-CCHH"/>
    <property type="match status" value="1"/>
</dbReference>
<evidence type="ECO:0000259" key="25">
    <source>
        <dbReference type="Pfam" id="PF17913"/>
    </source>
</evidence>
<dbReference type="GO" id="GO:0005829">
    <property type="term" value="C:cytosol"/>
    <property type="evidence" value="ECO:0007669"/>
    <property type="project" value="UniProtKB-SubCell"/>
</dbReference>
<feature type="domain" description="PBZ-type" evidence="24">
    <location>
        <begin position="485"/>
        <end position="509"/>
    </location>
</feature>
<keyword evidence="9" id="KW-0547">Nucleotide-binding</keyword>
<evidence type="ECO:0000256" key="20">
    <source>
        <dbReference type="ARBA" id="ARBA00071713"/>
    </source>
</evidence>
<dbReference type="GO" id="GO:0035861">
    <property type="term" value="C:site of double-strand break"/>
    <property type="evidence" value="ECO:0007669"/>
    <property type="project" value="TreeGrafter"/>
</dbReference>
<keyword evidence="10" id="KW-0227">DNA damage</keyword>
<evidence type="ECO:0000256" key="6">
    <source>
        <dbReference type="ARBA" id="ARBA00022553"/>
    </source>
</evidence>
<dbReference type="InterPro" id="IPR039253">
    <property type="entry name" value="APLF"/>
</dbReference>
<proteinExistence type="inferred from homology"/>
<reference evidence="26" key="1">
    <citation type="submission" date="2025-08" db="UniProtKB">
        <authorList>
            <consortium name="Ensembl"/>
        </authorList>
    </citation>
    <scope>IDENTIFICATION</scope>
</reference>
<comment type="subunit">
    <text evidence="19">Interacts with LIG4. Interacts with PARP1. Interacts with XRCC4. Interacts (via KBM motif) with XRCC5 and XRCC6; promoting recruitment to DNA damage sites. Interacts with XRCC1. Interacts (via C-terminal disordered region) with histones; interacts with histone H2A, H2B and H3-H4.</text>
</comment>
<dbReference type="GO" id="GO:0003906">
    <property type="term" value="F:DNA-(apurinic or apyrimidinic site) endonuclease activity"/>
    <property type="evidence" value="ECO:0007669"/>
    <property type="project" value="InterPro"/>
</dbReference>
<evidence type="ECO:0000256" key="10">
    <source>
        <dbReference type="ARBA" id="ARBA00022763"/>
    </source>
</evidence>
<keyword evidence="14" id="KW-0862">Zinc</keyword>
<feature type="compositionally biased region" description="Basic and acidic residues" evidence="23">
    <location>
        <begin position="318"/>
        <end position="336"/>
    </location>
</feature>
<evidence type="ECO:0000256" key="9">
    <source>
        <dbReference type="ARBA" id="ARBA00022741"/>
    </source>
</evidence>
<dbReference type="Pfam" id="PF17913">
    <property type="entry name" value="FHA_2"/>
    <property type="match status" value="1"/>
</dbReference>
<evidence type="ECO:0000256" key="7">
    <source>
        <dbReference type="ARBA" id="ARBA00022723"/>
    </source>
</evidence>
<dbReference type="Ensembl" id="ENSACDT00005013896.1">
    <property type="protein sequence ID" value="ENSACDP00005011553.1"/>
    <property type="gene ID" value="ENSACDG00005008474.1"/>
</dbReference>
<organism evidence="26 27">
    <name type="scientific">Anser cygnoides</name>
    <name type="common">Swan goose</name>
    <dbReference type="NCBI Taxonomy" id="8845"/>
    <lineage>
        <taxon>Eukaryota</taxon>
        <taxon>Metazoa</taxon>
        <taxon>Chordata</taxon>
        <taxon>Craniata</taxon>
        <taxon>Vertebrata</taxon>
        <taxon>Euteleostomi</taxon>
        <taxon>Archelosauria</taxon>
        <taxon>Archosauria</taxon>
        <taxon>Dinosauria</taxon>
        <taxon>Saurischia</taxon>
        <taxon>Theropoda</taxon>
        <taxon>Coelurosauria</taxon>
        <taxon>Aves</taxon>
        <taxon>Neognathae</taxon>
        <taxon>Galloanserae</taxon>
        <taxon>Anseriformes</taxon>
        <taxon>Anatidae</taxon>
        <taxon>Anserinae</taxon>
        <taxon>Anser</taxon>
    </lineage>
</organism>
<evidence type="ECO:0000256" key="15">
    <source>
        <dbReference type="ARBA" id="ARBA00023054"/>
    </source>
</evidence>
<evidence type="ECO:0000256" key="14">
    <source>
        <dbReference type="ARBA" id="ARBA00022833"/>
    </source>
</evidence>
<keyword evidence="17" id="KW-0539">Nucleus</keyword>
<keyword evidence="12" id="KW-0863">Zinc-finger</keyword>
<keyword evidence="6" id="KW-0597">Phosphoprotein</keyword>
<evidence type="ECO:0000256" key="22">
    <source>
        <dbReference type="SAM" id="Coils"/>
    </source>
</evidence>
<evidence type="ECO:0000256" key="13">
    <source>
        <dbReference type="ARBA" id="ARBA00022801"/>
    </source>
</evidence>
<dbReference type="GO" id="GO:0006302">
    <property type="term" value="P:double-strand break repair"/>
    <property type="evidence" value="ECO:0007669"/>
    <property type="project" value="InterPro"/>
</dbReference>
<feature type="compositionally biased region" description="Basic and acidic residues" evidence="23">
    <location>
        <begin position="466"/>
        <end position="475"/>
    </location>
</feature>
<dbReference type="PANTHER" id="PTHR21315:SF2">
    <property type="entry name" value="APRATAXIN AND PNK-LIKE FACTOR"/>
    <property type="match status" value="1"/>
</dbReference>
<dbReference type="GO" id="GO:0000166">
    <property type="term" value="F:nucleotide binding"/>
    <property type="evidence" value="ECO:0007669"/>
    <property type="project" value="UniProtKB-KW"/>
</dbReference>
<dbReference type="Proteomes" id="UP000694521">
    <property type="component" value="Unplaced"/>
</dbReference>
<dbReference type="GO" id="GO:0005634">
    <property type="term" value="C:nucleus"/>
    <property type="evidence" value="ECO:0007669"/>
    <property type="project" value="UniProtKB-SubCell"/>
</dbReference>
<evidence type="ECO:0000256" key="12">
    <source>
        <dbReference type="ARBA" id="ARBA00022771"/>
    </source>
</evidence>
<evidence type="ECO:0000256" key="3">
    <source>
        <dbReference type="ARBA" id="ARBA00004514"/>
    </source>
</evidence>
<evidence type="ECO:0000256" key="23">
    <source>
        <dbReference type="SAM" id="MobiDB-lite"/>
    </source>
</evidence>
<evidence type="ECO:0000313" key="26">
    <source>
        <dbReference type="Ensembl" id="ENSACDP00005011553.1"/>
    </source>
</evidence>
<reference evidence="26" key="2">
    <citation type="submission" date="2025-09" db="UniProtKB">
        <authorList>
            <consortium name="Ensembl"/>
        </authorList>
    </citation>
    <scope>IDENTIFICATION</scope>
</reference>
<evidence type="ECO:0000256" key="16">
    <source>
        <dbReference type="ARBA" id="ARBA00023204"/>
    </source>
</evidence>
<evidence type="ECO:0000256" key="5">
    <source>
        <dbReference type="ARBA" id="ARBA00022490"/>
    </source>
</evidence>
<dbReference type="GO" id="GO:0008408">
    <property type="term" value="F:3'-5' exonuclease activity"/>
    <property type="evidence" value="ECO:0007669"/>
    <property type="project" value="InterPro"/>
</dbReference>
<dbReference type="InterPro" id="IPR019406">
    <property type="entry name" value="APLF_PBZ"/>
</dbReference>
<accession>A0A8B9DU62</accession>
<dbReference type="InterPro" id="IPR008984">
    <property type="entry name" value="SMAD_FHA_dom_sf"/>
</dbReference>
<keyword evidence="7" id="KW-0479">Metal-binding</keyword>
<feature type="region of interest" description="Disordered" evidence="23">
    <location>
        <begin position="463"/>
        <end position="578"/>
    </location>
</feature>
<evidence type="ECO:0000256" key="8">
    <source>
        <dbReference type="ARBA" id="ARBA00022737"/>
    </source>
</evidence>
<evidence type="ECO:0000256" key="1">
    <source>
        <dbReference type="ARBA" id="ARBA00004123"/>
    </source>
</evidence>
<evidence type="ECO:0000256" key="19">
    <source>
        <dbReference type="ARBA" id="ARBA00065640"/>
    </source>
</evidence>
<dbReference type="InterPro" id="IPR041388">
    <property type="entry name" value="FHA_2"/>
</dbReference>
<comment type="similarity">
    <text evidence="18">Belongs to the APLF family.</text>
</comment>
<keyword evidence="8" id="KW-0677">Repeat</keyword>
<evidence type="ECO:0000256" key="11">
    <source>
        <dbReference type="ARBA" id="ARBA00022765"/>
    </source>
</evidence>
<dbReference type="SUPFAM" id="SSF49879">
    <property type="entry name" value="SMAD/FHA domain"/>
    <property type="match status" value="1"/>
</dbReference>
<evidence type="ECO:0000256" key="18">
    <source>
        <dbReference type="ARBA" id="ARBA00060990"/>
    </source>
</evidence>
<sequence>MHAGDRSSPAGGGRSSVCVEGGEAPIWRRSAVGRGGARRAEGAAPAMAGVRLAPADGGCPVPLPPGETLLGRGPLLGITDKRVSRKHAILEVVDGQVRIKPIHVNPCFYQSPENGRLLPLEAHEWHSLKFGDSFSLLVDKYIFKVISAHPVESTVRNNPEVAEAAASVHPVEMSCSLSLVEPSCSTSEMQGIAKIRQNDSNSMLLVPPCDDDENEQSKSIQRKRVLPSWMLESDLLVERISKPAVKGGTRKIKCQERRESNMESLKSDVNMLQRKRLASEIEENLIDEEERSCLSPPSSENASGFPLESTMGNMEGNGKTETKKTGSAMEKNDRQLHSKRSKTTGQISNKTNRIEESENKEQITGSTSQQALWGRISQYFGAQEGTHEPDADLDYETEISDTTRTVDASESSKQIKRKRTPCMYGTGCYSNTFRKYHVIRKSMSWNNTQENLTLKNPIHFQQFSHPNDDDYHETDILTEGNDDNRPECPYGTACYRKNPQHKLEYKHTAPPGTDRRTRQRTSKNGKRALEEDSDNDGEPNEYDLNDSFIDDEEEECEPTDEDSDWEPSLEDKDNEDVETLVKEAHRFVKTKK</sequence>
<evidence type="ECO:0000256" key="21">
    <source>
        <dbReference type="ARBA" id="ARBA00083724"/>
    </source>
</evidence>
<keyword evidence="13" id="KW-0378">Hydrolase</keyword>
<keyword evidence="16" id="KW-0234">DNA repair</keyword>
<protein>
    <recommendedName>
        <fullName evidence="20">Aprataxin and PNK-like factor</fullName>
    </recommendedName>
    <alternativeName>
        <fullName evidence="21">Apurinic-apyrimidinic endonuclease APLF</fullName>
    </alternativeName>
</protein>
<dbReference type="GO" id="GO:0008270">
    <property type="term" value="F:zinc ion binding"/>
    <property type="evidence" value="ECO:0007669"/>
    <property type="project" value="UniProtKB-KW"/>
</dbReference>
<evidence type="ECO:0000256" key="2">
    <source>
        <dbReference type="ARBA" id="ARBA00004286"/>
    </source>
</evidence>
<dbReference type="CDD" id="cd22717">
    <property type="entry name" value="FHA_APLF"/>
    <property type="match status" value="1"/>
</dbReference>
<keyword evidence="15 22" id="KW-0175">Coiled coil</keyword>
<feature type="region of interest" description="Disordered" evidence="23">
    <location>
        <begin position="287"/>
        <end position="369"/>
    </location>
</feature>
<feature type="compositionally biased region" description="Acidic residues" evidence="23">
    <location>
        <begin position="531"/>
        <end position="578"/>
    </location>
</feature>
<dbReference type="Gene3D" id="2.60.200.20">
    <property type="match status" value="1"/>
</dbReference>
<feature type="compositionally biased region" description="Basic and acidic residues" evidence="23">
    <location>
        <begin position="352"/>
        <end position="361"/>
    </location>
</feature>
<name>A0A8B9DU62_ANSCY</name>
<evidence type="ECO:0000313" key="27">
    <source>
        <dbReference type="Proteomes" id="UP000694521"/>
    </source>
</evidence>
<evidence type="ECO:0000259" key="24">
    <source>
        <dbReference type="Pfam" id="PF10283"/>
    </source>
</evidence>